<feature type="domain" description="ABC transporter" evidence="4">
    <location>
        <begin position="8"/>
        <end position="238"/>
    </location>
</feature>
<evidence type="ECO:0000313" key="5">
    <source>
        <dbReference type="EMBL" id="KPJ53062.1"/>
    </source>
</evidence>
<dbReference type="PROSITE" id="PS00211">
    <property type="entry name" value="ABC_TRANSPORTER_1"/>
    <property type="match status" value="1"/>
</dbReference>
<dbReference type="GO" id="GO:0005524">
    <property type="term" value="F:ATP binding"/>
    <property type="evidence" value="ECO:0007669"/>
    <property type="project" value="UniProtKB-KW"/>
</dbReference>
<keyword evidence="2" id="KW-0547">Nucleotide-binding</keyword>
<evidence type="ECO:0000256" key="1">
    <source>
        <dbReference type="ARBA" id="ARBA00022448"/>
    </source>
</evidence>
<sequence length="253" mass="28070">MSTEMPVVQFRDVSFFYGASPVLTNVTFAVEPLALTYIVGPNGGGKTTLLKLILALLQPDRGEVRVFGQPPNRVRHRIGYTPQHPGFDPQFPVTVLDVVLMGRLGGQSGGPYSQSDRAAALGAMEQLEVDGLGGRLFSSLSSGERQRVLIARALATEPDLLLLDEPTSNVDVHTENRLLDIIGQLNKRYTILLVSHDLSFVSDRIKSVLCVNRQVRFHPTSDVTDDAVRQIYQREMRLIRHDLSVEHQEQADD</sequence>
<evidence type="ECO:0000259" key="4">
    <source>
        <dbReference type="PROSITE" id="PS50893"/>
    </source>
</evidence>
<dbReference type="SMART" id="SM00382">
    <property type="entry name" value="AAA"/>
    <property type="match status" value="1"/>
</dbReference>
<keyword evidence="3" id="KW-0067">ATP-binding</keyword>
<evidence type="ECO:0000256" key="2">
    <source>
        <dbReference type="ARBA" id="ARBA00022741"/>
    </source>
</evidence>
<dbReference type="STRING" id="1703770.AMJ39_05930"/>
<dbReference type="PROSITE" id="PS50893">
    <property type="entry name" value="ABC_TRANSPORTER_2"/>
    <property type="match status" value="1"/>
</dbReference>
<dbReference type="PANTHER" id="PTHR42734">
    <property type="entry name" value="METAL TRANSPORT SYSTEM ATP-BINDING PROTEIN TM_0124-RELATED"/>
    <property type="match status" value="1"/>
</dbReference>
<dbReference type="AlphaFoldDB" id="A0A0S7WSC9"/>
<reference evidence="5 6" key="1">
    <citation type="journal article" date="2015" name="Microbiome">
        <title>Genomic resolution of linkages in carbon, nitrogen, and sulfur cycling among widespread estuary sediment bacteria.</title>
        <authorList>
            <person name="Baker B.J."/>
            <person name="Lazar C.S."/>
            <person name="Teske A.P."/>
            <person name="Dick G.J."/>
        </authorList>
    </citation>
    <scope>NUCLEOTIDE SEQUENCE [LARGE SCALE GENOMIC DNA]</scope>
    <source>
        <strain evidence="5">DG_24</strain>
    </source>
</reference>
<dbReference type="Gene3D" id="3.40.50.300">
    <property type="entry name" value="P-loop containing nucleotide triphosphate hydrolases"/>
    <property type="match status" value="1"/>
</dbReference>
<protein>
    <recommendedName>
        <fullName evidence="4">ABC transporter domain-containing protein</fullName>
    </recommendedName>
</protein>
<evidence type="ECO:0000256" key="3">
    <source>
        <dbReference type="ARBA" id="ARBA00022840"/>
    </source>
</evidence>
<proteinExistence type="predicted"/>
<dbReference type="Proteomes" id="UP000052008">
    <property type="component" value="Unassembled WGS sequence"/>
</dbReference>
<dbReference type="Pfam" id="PF00005">
    <property type="entry name" value="ABC_tran"/>
    <property type="match status" value="1"/>
</dbReference>
<dbReference type="InterPro" id="IPR050153">
    <property type="entry name" value="Metal_Ion_Import_ABC"/>
</dbReference>
<evidence type="ECO:0000313" key="6">
    <source>
        <dbReference type="Proteomes" id="UP000052008"/>
    </source>
</evidence>
<accession>A0A0S7WSC9</accession>
<dbReference type="InterPro" id="IPR027417">
    <property type="entry name" value="P-loop_NTPase"/>
</dbReference>
<keyword evidence="1" id="KW-0813">Transport</keyword>
<dbReference type="InterPro" id="IPR003439">
    <property type="entry name" value="ABC_transporter-like_ATP-bd"/>
</dbReference>
<comment type="caution">
    <text evidence="5">The sequence shown here is derived from an EMBL/GenBank/DDBJ whole genome shotgun (WGS) entry which is preliminary data.</text>
</comment>
<dbReference type="EMBL" id="LIZS01000031">
    <property type="protein sequence ID" value="KPJ53062.1"/>
    <property type="molecule type" value="Genomic_DNA"/>
</dbReference>
<dbReference type="InterPro" id="IPR003593">
    <property type="entry name" value="AAA+_ATPase"/>
</dbReference>
<gene>
    <name evidence="5" type="ORF">AMJ39_05930</name>
</gene>
<dbReference type="CDD" id="cd03235">
    <property type="entry name" value="ABC_Metallic_Cations"/>
    <property type="match status" value="1"/>
</dbReference>
<dbReference type="GO" id="GO:0016887">
    <property type="term" value="F:ATP hydrolysis activity"/>
    <property type="evidence" value="ECO:0007669"/>
    <property type="project" value="InterPro"/>
</dbReference>
<name>A0A0S7WSC9_UNCT6</name>
<dbReference type="InterPro" id="IPR017871">
    <property type="entry name" value="ABC_transporter-like_CS"/>
</dbReference>
<dbReference type="SUPFAM" id="SSF52540">
    <property type="entry name" value="P-loop containing nucleoside triphosphate hydrolases"/>
    <property type="match status" value="1"/>
</dbReference>
<organism evidence="5 6">
    <name type="scientific">candidate division TA06 bacterium DG_24</name>
    <dbReference type="NCBI Taxonomy" id="1703770"/>
    <lineage>
        <taxon>Bacteria</taxon>
        <taxon>Bacteria division TA06</taxon>
    </lineage>
</organism>